<keyword evidence="2 4" id="KW-0444">Lipid biosynthesis</keyword>
<keyword evidence="4" id="KW-1133">Transmembrane helix</keyword>
<dbReference type="InterPro" id="IPR036291">
    <property type="entry name" value="NAD(P)-bd_dom_sf"/>
</dbReference>
<feature type="transmembrane region" description="Helical" evidence="4">
    <location>
        <begin position="491"/>
        <end position="511"/>
    </location>
</feature>
<protein>
    <recommendedName>
        <fullName evidence="4">Fatty acyl-CoA reductase</fullName>
        <ecNumber evidence="4">1.2.1.84</ecNumber>
    </recommendedName>
</protein>
<evidence type="ECO:0000256" key="1">
    <source>
        <dbReference type="ARBA" id="ARBA00005928"/>
    </source>
</evidence>
<dbReference type="Pfam" id="PF07993">
    <property type="entry name" value="NAD_binding_4"/>
    <property type="match status" value="1"/>
</dbReference>
<feature type="transmembrane region" description="Helical" evidence="4">
    <location>
        <begin position="27"/>
        <end position="47"/>
    </location>
</feature>
<feature type="domain" description="Fatty acyl-CoA reductase C-terminal" evidence="5">
    <location>
        <begin position="382"/>
        <end position="470"/>
    </location>
</feature>
<keyword evidence="8" id="KW-1185">Reference proteome</keyword>
<evidence type="ECO:0000313" key="7">
    <source>
        <dbReference type="EMBL" id="CAL7948511.1"/>
    </source>
</evidence>
<comment type="similarity">
    <text evidence="1 4">Belongs to the fatty acyl-CoA reductase family.</text>
</comment>
<comment type="function">
    <text evidence="4">Catalyzes the reduction of fatty acyl-CoA to fatty alcohols.</text>
</comment>
<evidence type="ECO:0000256" key="2">
    <source>
        <dbReference type="ARBA" id="ARBA00022516"/>
    </source>
</evidence>
<proteinExistence type="inferred from homology"/>
<sequence>MNEVHGNLKLDDKSKSKNNGDSQIRKFYAGKVILLTGFTGFLGTIILEKLLRTCTEIDKIYIMIREKRGVKVDERIKKYFENPIFNTLRNVNPHFMQKVVPFYGDLIKSDLGISKEDRRCLAENVNIIIHNASSVYFNAKLSHCLRINVIGTQKMLELGLECSRLEAFVYVSTAYSHHYNKQIEETFYQPPVDLKVIEDMIQADEENATGLSQEVTNDIIGKWRNSYAFSKATTEGLVETFSRKTSLPCVIYRPSIIVYTNEEPIPAWMGNKNGPIHMTIFCALGFMHVIPAPKDCILDLIPVDLTTNGLLALIWDYVVHRQSNEPQVYNYGSSDWNPNNLGLAYKSFCVSCREVPPIKMIWYPFLNYISNFYVFLVLHTLFHVLPAMLLDLIRVICGKKPLAVNMLLVLGRNFGALYYFMNENWIIKTDKLKGVLNYMNAADLKEFPFDLKAFDWFAYCKLSVLCVRLLLHDPLETVPAARRKYQRLRILHYTVCGLFILFMLIFLYRIAN</sequence>
<dbReference type="CDD" id="cd05236">
    <property type="entry name" value="FAR-N_SDR_e"/>
    <property type="match status" value="1"/>
</dbReference>
<gene>
    <name evidence="7" type="ORF">XYLVIOL_LOCUS8915</name>
</gene>
<name>A0ABP1P8T7_XYLVO</name>
<evidence type="ECO:0000259" key="6">
    <source>
        <dbReference type="Pfam" id="PF07993"/>
    </source>
</evidence>
<dbReference type="Proteomes" id="UP001642520">
    <property type="component" value="Unassembled WGS sequence"/>
</dbReference>
<organism evidence="7 8">
    <name type="scientific">Xylocopa violacea</name>
    <name type="common">Violet carpenter bee</name>
    <name type="synonym">Apis violacea</name>
    <dbReference type="NCBI Taxonomy" id="135666"/>
    <lineage>
        <taxon>Eukaryota</taxon>
        <taxon>Metazoa</taxon>
        <taxon>Ecdysozoa</taxon>
        <taxon>Arthropoda</taxon>
        <taxon>Hexapoda</taxon>
        <taxon>Insecta</taxon>
        <taxon>Pterygota</taxon>
        <taxon>Neoptera</taxon>
        <taxon>Endopterygota</taxon>
        <taxon>Hymenoptera</taxon>
        <taxon>Apocrita</taxon>
        <taxon>Aculeata</taxon>
        <taxon>Apoidea</taxon>
        <taxon>Anthophila</taxon>
        <taxon>Apidae</taxon>
        <taxon>Xylocopa</taxon>
        <taxon>Xylocopa</taxon>
    </lineage>
</organism>
<reference evidence="7 8" key="1">
    <citation type="submission" date="2024-08" db="EMBL/GenBank/DDBJ databases">
        <authorList>
            <person name="Will J Nash"/>
            <person name="Angela Man"/>
            <person name="Seanna McTaggart"/>
            <person name="Kendall Baker"/>
            <person name="Tom Barker"/>
            <person name="Leah Catchpole"/>
            <person name="Alex Durrant"/>
            <person name="Karim Gharbi"/>
            <person name="Naomi Irish"/>
            <person name="Gemy Kaithakottil"/>
            <person name="Debby Ku"/>
            <person name="Aaliyah Providence"/>
            <person name="Felix Shaw"/>
            <person name="David Swarbreck"/>
            <person name="Chris Watkins"/>
            <person name="Ann M. McCartney"/>
            <person name="Giulio Formenti"/>
            <person name="Alice Mouton"/>
            <person name="Noel Vella"/>
            <person name="Bjorn M von Reumont"/>
            <person name="Adriana Vella"/>
            <person name="Wilfried Haerty"/>
        </authorList>
    </citation>
    <scope>NUCLEOTIDE SEQUENCE [LARGE SCALE GENOMIC DNA]</scope>
</reference>
<dbReference type="SUPFAM" id="SSF51735">
    <property type="entry name" value="NAD(P)-binding Rossmann-fold domains"/>
    <property type="match status" value="1"/>
</dbReference>
<keyword evidence="4" id="KW-0472">Membrane</keyword>
<evidence type="ECO:0000256" key="4">
    <source>
        <dbReference type="RuleBase" id="RU363097"/>
    </source>
</evidence>
<dbReference type="PANTHER" id="PTHR11011:SF60">
    <property type="entry name" value="FATTY ACYL-COA REDUCTASE-RELATED"/>
    <property type="match status" value="1"/>
</dbReference>
<evidence type="ECO:0000256" key="3">
    <source>
        <dbReference type="ARBA" id="ARBA00023098"/>
    </source>
</evidence>
<evidence type="ECO:0000259" key="5">
    <source>
        <dbReference type="Pfam" id="PF03015"/>
    </source>
</evidence>
<dbReference type="EMBL" id="CAXAJV020001299">
    <property type="protein sequence ID" value="CAL7948511.1"/>
    <property type="molecule type" value="Genomic_DNA"/>
</dbReference>
<evidence type="ECO:0000313" key="8">
    <source>
        <dbReference type="Proteomes" id="UP001642520"/>
    </source>
</evidence>
<dbReference type="Gene3D" id="3.40.50.720">
    <property type="entry name" value="NAD(P)-binding Rossmann-like Domain"/>
    <property type="match status" value="1"/>
</dbReference>
<feature type="domain" description="Thioester reductase (TE)" evidence="6">
    <location>
        <begin position="35"/>
        <end position="308"/>
    </location>
</feature>
<keyword evidence="4" id="KW-0560">Oxidoreductase</keyword>
<dbReference type="InterPro" id="IPR033640">
    <property type="entry name" value="FAR_C"/>
</dbReference>
<comment type="caution">
    <text evidence="7">The sequence shown here is derived from an EMBL/GenBank/DDBJ whole genome shotgun (WGS) entry which is preliminary data.</text>
</comment>
<accession>A0ABP1P8T7</accession>
<keyword evidence="4" id="KW-0812">Transmembrane</keyword>
<keyword evidence="3 4" id="KW-0443">Lipid metabolism</keyword>
<dbReference type="Pfam" id="PF03015">
    <property type="entry name" value="Sterile"/>
    <property type="match status" value="1"/>
</dbReference>
<comment type="catalytic activity">
    <reaction evidence="4">
        <text>a long-chain fatty acyl-CoA + 2 NADPH + 2 H(+) = a long-chain primary fatty alcohol + 2 NADP(+) + CoA</text>
        <dbReference type="Rhea" id="RHEA:52716"/>
        <dbReference type="ChEBI" id="CHEBI:15378"/>
        <dbReference type="ChEBI" id="CHEBI:57287"/>
        <dbReference type="ChEBI" id="CHEBI:57783"/>
        <dbReference type="ChEBI" id="CHEBI:58349"/>
        <dbReference type="ChEBI" id="CHEBI:77396"/>
        <dbReference type="ChEBI" id="CHEBI:83139"/>
        <dbReference type="EC" id="1.2.1.84"/>
    </reaction>
</comment>
<dbReference type="InterPro" id="IPR013120">
    <property type="entry name" value="FAR_NAD-bd"/>
</dbReference>
<feature type="transmembrane region" description="Helical" evidence="4">
    <location>
        <begin position="372"/>
        <end position="390"/>
    </location>
</feature>
<keyword evidence="4" id="KW-0521">NADP</keyword>
<dbReference type="InterPro" id="IPR026055">
    <property type="entry name" value="FAR"/>
</dbReference>
<dbReference type="PANTHER" id="PTHR11011">
    <property type="entry name" value="MALE STERILITY PROTEIN 2-RELATED"/>
    <property type="match status" value="1"/>
</dbReference>
<dbReference type="CDD" id="cd09071">
    <property type="entry name" value="FAR_C"/>
    <property type="match status" value="1"/>
</dbReference>
<dbReference type="EC" id="1.2.1.84" evidence="4"/>